<reference evidence="2 3" key="1">
    <citation type="journal article" date="2019" name="Microb. Pathog.">
        <title>Comparison of VITEK 2, MALDI-TOF MS, 16S rRNA gene sequencing, and whole-genome sequencing for identification of Roseomonas mucosa.</title>
        <authorList>
            <person name="Rudolph W.W."/>
            <person name="Gunzer F."/>
            <person name="Trauth M."/>
            <person name="Bunk B."/>
            <person name="Bigge R."/>
            <person name="Schrottner P."/>
        </authorList>
    </citation>
    <scope>NUCLEOTIDE SEQUENCE [LARGE SCALE GENOMIC DNA]</scope>
    <source>
        <strain evidence="2 3">DSM 103800</strain>
    </source>
</reference>
<name>A0ABU3MJB6_9PROT</name>
<dbReference type="EMBL" id="JAVVDO010000044">
    <property type="protein sequence ID" value="MDT8333113.1"/>
    <property type="molecule type" value="Genomic_DNA"/>
</dbReference>
<feature type="domain" description="HPr kinase/phosphorylase C-terminal" evidence="1">
    <location>
        <begin position="10"/>
        <end position="83"/>
    </location>
</feature>
<dbReference type="InterPro" id="IPR027417">
    <property type="entry name" value="P-loop_NTPase"/>
</dbReference>
<keyword evidence="3" id="KW-1185">Reference proteome</keyword>
<organism evidence="2 3">
    <name type="scientific">Roseomonas gilardii</name>
    <dbReference type="NCBI Taxonomy" id="257708"/>
    <lineage>
        <taxon>Bacteria</taxon>
        <taxon>Pseudomonadati</taxon>
        <taxon>Pseudomonadota</taxon>
        <taxon>Alphaproteobacteria</taxon>
        <taxon>Acetobacterales</taxon>
        <taxon>Roseomonadaceae</taxon>
        <taxon>Roseomonas</taxon>
    </lineage>
</organism>
<evidence type="ECO:0000313" key="2">
    <source>
        <dbReference type="EMBL" id="MDT8333113.1"/>
    </source>
</evidence>
<proteinExistence type="predicted"/>
<dbReference type="InterPro" id="IPR011104">
    <property type="entry name" value="Hpr_kin/Pase_C"/>
</dbReference>
<dbReference type="SUPFAM" id="SSF53795">
    <property type="entry name" value="PEP carboxykinase-like"/>
    <property type="match status" value="1"/>
</dbReference>
<gene>
    <name evidence="2" type="ORF">RQ831_18850</name>
</gene>
<sequence length="173" mass="17963">MDENGEWRLQHGGCAAYRSMGVLLLGPPGAGKSDLLLRLLDREGWKLVADDQVLLRHHDGALLAQAPPALKGMLEVRGLGVLEGFETLDQVTVALAVACVPRPRVPRLPLPQLWRPAGPSAAASPPGGAVPLVALHPFDASAPRKVELGLLAARGLLSCHAGAFAPPPSPGAA</sequence>
<dbReference type="Proteomes" id="UP001258945">
    <property type="component" value="Unassembled WGS sequence"/>
</dbReference>
<dbReference type="Gene3D" id="3.40.50.300">
    <property type="entry name" value="P-loop containing nucleotide triphosphate hydrolases"/>
    <property type="match status" value="1"/>
</dbReference>
<comment type="caution">
    <text evidence="2">The sequence shown here is derived from an EMBL/GenBank/DDBJ whole genome shotgun (WGS) entry which is preliminary data.</text>
</comment>
<protein>
    <recommendedName>
        <fullName evidence="1">HPr kinase/phosphorylase C-terminal domain-containing protein</fullName>
    </recommendedName>
</protein>
<accession>A0ABU3MJB6</accession>
<evidence type="ECO:0000259" key="1">
    <source>
        <dbReference type="Pfam" id="PF07475"/>
    </source>
</evidence>
<evidence type="ECO:0000313" key="3">
    <source>
        <dbReference type="Proteomes" id="UP001258945"/>
    </source>
</evidence>
<dbReference type="Pfam" id="PF07475">
    <property type="entry name" value="Hpr_kinase_C"/>
    <property type="match status" value="1"/>
</dbReference>
<dbReference type="RefSeq" id="WP_314284248.1">
    <property type="nucleotide sequence ID" value="NZ_JAVVDO010000044.1"/>
</dbReference>